<evidence type="ECO:0000259" key="7">
    <source>
        <dbReference type="PROSITE" id="PS51444"/>
    </source>
</evidence>
<protein>
    <submittedName>
        <fullName evidence="8">Formin</fullName>
    </submittedName>
</protein>
<dbReference type="GO" id="GO:0008017">
    <property type="term" value="F:microtubule binding"/>
    <property type="evidence" value="ECO:0007669"/>
    <property type="project" value="InterPro"/>
</dbReference>
<dbReference type="InterPro" id="IPR001265">
    <property type="entry name" value="Formin_Cappuccino_subfam"/>
</dbReference>
<dbReference type="FunFam" id="1.20.58.2220:FF:000005">
    <property type="entry name" value="Formin 1"/>
    <property type="match status" value="1"/>
</dbReference>
<gene>
    <name evidence="8" type="ORF">N329_03106</name>
</gene>
<keyword evidence="4" id="KW-0539">Nucleus</keyword>
<dbReference type="Pfam" id="PF02181">
    <property type="entry name" value="FH2"/>
    <property type="match status" value="1"/>
</dbReference>
<dbReference type="GO" id="GO:0005634">
    <property type="term" value="C:nucleus"/>
    <property type="evidence" value="ECO:0007669"/>
    <property type="project" value="UniProtKB-SubCell"/>
</dbReference>
<sequence length="1066" mass="119012">VPDCSELSDLESTAESEPDLFTTFSVKTLFGFTAKFESTARKDETVLKAFQPLHTHINTHANTWYERNDDDCNDDSENHHSMNSTSGQADPMSGRQTDLELELAEQNELLLHHLRFVQTSLSESDNDDKDAILVQGTLVHTTSDTESDTESKDLDTDENNTDESSLNNAALSAEALDDNNQNKEESESEGCSNSNDTVDTDDIELHPPASKRLPEELDGILEHDSNGKDKMLMDEQFSRLLATGECPQELPDEEQRPSADNTSLQKTALAEKTFQLPAFFSGLRVRKKGLTTEDGETVTEIKPRENDLALLKLRQPVKKSSITSGLTTKKKSAEPKASPTFLEQLSHLLNIDVSKNEDRTEDSGEGSGEAEDSDEAQENKASGKTEPRFPSEEIKSSPAESALDVFKALFTRPPKKETTADTSELEAIKRKMRNEKESLKAVFERSKSKPGDGPADKSPDLSPSEQDDKTPGRLQTVWPPPKAKHEEVKVGLKYTEAEYQAAILHLKREHKEEIETLKSQFELRVFHIRGEHAVSTAQLEETIAHLKNELDNKLNRINEKAKDIGVSTEDDNPPKTYRNVCIQTDRETFIKPSEEENRAVKNNQIVPRKLNISSLSHSISAQSENKDNYNVQSSESVLSCQPKQMLPPPPPPPPPPPLPDSSLPGLVPPPPPLPAGLTSLTSQFGSSPPLPPPLFEGCRNFQAPPPPPPLPGSGPPVPPPLPGSGLPPPPPPPGPGSFFNSTLSSNQGPRKPPVEPSRPMKPLYWTRIQLQGSRKTAMPTLWESLEEPDILDTTEFEYLFSKDTTQEKRKPLSETYEKKNKAKKIIKLLDGKRSQTVGILISSLHLEMKDIQQAILCVDDSVVDLETLEALYENRAQKDELEKIKQYYQTSKEEELKLLDKPEQFLYELSQIPNFTERAQCIIFQSVFSEGITSVHRKVDIITRVSKALLNMTSVKEILGLILAFGNYMNGGNRTRGQADGFGLEILPKLKDVKSRDSGINLVDYVVIYYLRHCDKEAGTDKSIFPLPEPQDFFQASQVKFEDLIKDLRKLKRDLEGNWELSHLFC</sequence>
<feature type="region of interest" description="Disordered" evidence="6">
    <location>
        <begin position="321"/>
        <end position="486"/>
    </location>
</feature>
<dbReference type="GO" id="GO:0051015">
    <property type="term" value="F:actin filament binding"/>
    <property type="evidence" value="ECO:0007669"/>
    <property type="project" value="TreeGrafter"/>
</dbReference>
<dbReference type="InterPro" id="IPR042201">
    <property type="entry name" value="FH2_Formin_sf"/>
</dbReference>
<dbReference type="Gene3D" id="1.20.58.2220">
    <property type="entry name" value="Formin, FH2 domain"/>
    <property type="match status" value="1"/>
</dbReference>
<dbReference type="SMART" id="SM00498">
    <property type="entry name" value="FH2"/>
    <property type="match status" value="1"/>
</dbReference>
<dbReference type="EMBL" id="KK648209">
    <property type="protein sequence ID" value="KFQ00231.1"/>
    <property type="molecule type" value="Genomic_DNA"/>
</dbReference>
<dbReference type="GO" id="GO:0030866">
    <property type="term" value="P:cortical actin cytoskeleton organization"/>
    <property type="evidence" value="ECO:0007669"/>
    <property type="project" value="TreeGrafter"/>
</dbReference>
<feature type="region of interest" description="Disordered" evidence="6">
    <location>
        <begin position="65"/>
        <end position="95"/>
    </location>
</feature>
<evidence type="ECO:0000256" key="6">
    <source>
        <dbReference type="SAM" id="MobiDB-lite"/>
    </source>
</evidence>
<evidence type="ECO:0000256" key="1">
    <source>
        <dbReference type="ARBA" id="ARBA00004123"/>
    </source>
</evidence>
<dbReference type="GO" id="GO:0005884">
    <property type="term" value="C:actin filament"/>
    <property type="evidence" value="ECO:0007669"/>
    <property type="project" value="InterPro"/>
</dbReference>
<evidence type="ECO:0000256" key="4">
    <source>
        <dbReference type="ARBA" id="ARBA00023242"/>
    </source>
</evidence>
<feature type="compositionally biased region" description="Low complexity" evidence="6">
    <location>
        <begin position="162"/>
        <end position="174"/>
    </location>
</feature>
<dbReference type="PANTHER" id="PTHR45920:SF7">
    <property type="entry name" value="FORMIN-G"/>
    <property type="match status" value="1"/>
</dbReference>
<dbReference type="Proteomes" id="UP000054379">
    <property type="component" value="Unassembled WGS sequence"/>
</dbReference>
<dbReference type="PRINTS" id="PR00828">
    <property type="entry name" value="FORMIN"/>
</dbReference>
<evidence type="ECO:0000256" key="3">
    <source>
        <dbReference type="ARBA" id="ARBA00023054"/>
    </source>
</evidence>
<proteinExistence type="inferred from homology"/>
<feature type="compositionally biased region" description="Basic and acidic residues" evidence="6">
    <location>
        <begin position="426"/>
        <end position="459"/>
    </location>
</feature>
<feature type="compositionally biased region" description="Polar residues" evidence="6">
    <location>
        <begin position="628"/>
        <end position="642"/>
    </location>
</feature>
<feature type="compositionally biased region" description="Basic and acidic residues" evidence="6">
    <location>
        <begin position="377"/>
        <end position="395"/>
    </location>
</feature>
<feature type="compositionally biased region" description="Acidic residues" evidence="6">
    <location>
        <begin position="363"/>
        <end position="376"/>
    </location>
</feature>
<feature type="compositionally biased region" description="Pro residues" evidence="6">
    <location>
        <begin position="703"/>
        <end position="735"/>
    </location>
</feature>
<feature type="non-terminal residue" evidence="8">
    <location>
        <position position="1"/>
    </location>
</feature>
<reference evidence="8 9" key="1">
    <citation type="submission" date="2014-04" db="EMBL/GenBank/DDBJ databases">
        <title>Genome evolution of avian class.</title>
        <authorList>
            <person name="Zhang G."/>
            <person name="Li C."/>
        </authorList>
    </citation>
    <scope>NUCLEOTIDE SEQUENCE [LARGE SCALE GENOMIC DNA]</scope>
    <source>
        <strain evidence="8">BGI_N329</strain>
    </source>
</reference>
<feature type="region of interest" description="Disordered" evidence="6">
    <location>
        <begin position="617"/>
        <end position="760"/>
    </location>
</feature>
<feature type="region of interest" description="Disordered" evidence="6">
    <location>
        <begin position="141"/>
        <end position="216"/>
    </location>
</feature>
<dbReference type="GO" id="GO:0045010">
    <property type="term" value="P:actin nucleation"/>
    <property type="evidence" value="ECO:0007669"/>
    <property type="project" value="InterPro"/>
</dbReference>
<dbReference type="SUPFAM" id="SSF101447">
    <property type="entry name" value="Formin homology 2 domain (FH2 domain)"/>
    <property type="match status" value="1"/>
</dbReference>
<dbReference type="PANTHER" id="PTHR45920">
    <property type="entry name" value="FORMIN HOMOLOGY 2 DOMAIN CONTAINING, ISOFORM I"/>
    <property type="match status" value="1"/>
</dbReference>
<dbReference type="GO" id="GO:0005737">
    <property type="term" value="C:cytoplasm"/>
    <property type="evidence" value="ECO:0007669"/>
    <property type="project" value="TreeGrafter"/>
</dbReference>
<accession>A0A091P0B6</accession>
<keyword evidence="3 5" id="KW-0175">Coiled coil</keyword>
<evidence type="ECO:0000256" key="2">
    <source>
        <dbReference type="ARBA" id="ARBA00005271"/>
    </source>
</evidence>
<dbReference type="PROSITE" id="PS51444">
    <property type="entry name" value="FH2"/>
    <property type="match status" value="1"/>
</dbReference>
<feature type="coiled-coil region" evidence="5">
    <location>
        <begin position="536"/>
        <end position="563"/>
    </location>
</feature>
<comment type="similarity">
    <text evidence="2">Belongs to the formin homology family. Cappuccino subfamily.</text>
</comment>
<organism evidence="8 9">
    <name type="scientific">Haliaeetus albicilla</name>
    <name type="common">White-tailed sea-eagle</name>
    <name type="synonym">Falco albicilla</name>
    <dbReference type="NCBI Taxonomy" id="8969"/>
    <lineage>
        <taxon>Eukaryota</taxon>
        <taxon>Metazoa</taxon>
        <taxon>Chordata</taxon>
        <taxon>Craniata</taxon>
        <taxon>Vertebrata</taxon>
        <taxon>Euteleostomi</taxon>
        <taxon>Archelosauria</taxon>
        <taxon>Archosauria</taxon>
        <taxon>Dinosauria</taxon>
        <taxon>Saurischia</taxon>
        <taxon>Theropoda</taxon>
        <taxon>Coelurosauria</taxon>
        <taxon>Aves</taxon>
        <taxon>Neognathae</taxon>
        <taxon>Neoaves</taxon>
        <taxon>Telluraves</taxon>
        <taxon>Accipitrimorphae</taxon>
        <taxon>Accipitriformes</taxon>
        <taxon>Accipitridae</taxon>
        <taxon>Accipitrinae</taxon>
        <taxon>Haliaeetus</taxon>
    </lineage>
</organism>
<evidence type="ECO:0000256" key="5">
    <source>
        <dbReference type="SAM" id="Coils"/>
    </source>
</evidence>
<feature type="domain" description="FH2" evidence="7">
    <location>
        <begin position="750"/>
        <end position="1066"/>
    </location>
</feature>
<evidence type="ECO:0000313" key="9">
    <source>
        <dbReference type="Proteomes" id="UP000054379"/>
    </source>
</evidence>
<evidence type="ECO:0000313" key="8">
    <source>
        <dbReference type="EMBL" id="KFQ00231.1"/>
    </source>
</evidence>
<comment type="subcellular location">
    <subcellularLocation>
        <location evidence="1">Nucleus</location>
    </subcellularLocation>
</comment>
<dbReference type="AlphaFoldDB" id="A0A091P0B6"/>
<name>A0A091P0B6_HALAL</name>
<feature type="compositionally biased region" description="Polar residues" evidence="6">
    <location>
        <begin position="738"/>
        <end position="748"/>
    </location>
</feature>
<feature type="non-terminal residue" evidence="8">
    <location>
        <position position="1066"/>
    </location>
</feature>
<dbReference type="InterPro" id="IPR015425">
    <property type="entry name" value="FH2_Formin"/>
</dbReference>
<feature type="compositionally biased region" description="Pro residues" evidence="6">
    <location>
        <begin position="645"/>
        <end position="659"/>
    </location>
</feature>